<dbReference type="EMBL" id="CP008706">
    <property type="protein sequence ID" value="AKA31017.1"/>
    <property type="molecule type" value="Genomic_DNA"/>
</dbReference>
<dbReference type="Proteomes" id="UP000032746">
    <property type="component" value="Chromosome"/>
</dbReference>
<protein>
    <submittedName>
        <fullName evidence="1">Uncharacterized protein</fullName>
    </submittedName>
</protein>
<reference evidence="1 2" key="1">
    <citation type="journal article" date="2015" name="J. Bacteriol.">
        <title>Resources for Genetic and Genomic Analysis of Emerging Pathogen Acinetobacter baumannii.</title>
        <authorList>
            <person name="Gallagher L.A."/>
            <person name="Ramage E."/>
            <person name="Weiss E.J."/>
            <person name="Radey M."/>
            <person name="Hayden H.S."/>
            <person name="Held K.G."/>
            <person name="Huse H.K."/>
            <person name="Zurawski D.V."/>
            <person name="Brittnacher M.J."/>
            <person name="Manoil C."/>
        </authorList>
    </citation>
    <scope>NUCLEOTIDE SEQUENCE [LARGE SCALE GENOMIC DNA]</scope>
    <source>
        <strain evidence="1 2">AB5075-UW</strain>
    </source>
</reference>
<organism evidence="1 2">
    <name type="scientific">Acinetobacter baumannii</name>
    <dbReference type="NCBI Taxonomy" id="470"/>
    <lineage>
        <taxon>Bacteria</taxon>
        <taxon>Pseudomonadati</taxon>
        <taxon>Pseudomonadota</taxon>
        <taxon>Gammaproteobacteria</taxon>
        <taxon>Moraxellales</taxon>
        <taxon>Moraxellaceae</taxon>
        <taxon>Acinetobacter</taxon>
        <taxon>Acinetobacter calcoaceticus/baumannii complex</taxon>
    </lineage>
</organism>
<evidence type="ECO:0000313" key="2">
    <source>
        <dbReference type="Proteomes" id="UP000032746"/>
    </source>
</evidence>
<dbReference type="PATRIC" id="fig|470.1345.peg.1229"/>
<dbReference type="AlphaFoldDB" id="A0A0D5YFG0"/>
<accession>A0A0D5YFG0</accession>
<proteinExistence type="predicted"/>
<gene>
    <name evidence="1" type="ORF">ABUW_1269</name>
</gene>
<dbReference type="RefSeq" id="WP_001070070.1">
    <property type="nucleotide sequence ID" value="NZ_AP031585.1"/>
</dbReference>
<sequence>MNPTALRFIREYEHEVYEGAKYARQYGDLQRLYDASSDEFFIEEINDAYEEFKRSLV</sequence>
<evidence type="ECO:0000313" key="1">
    <source>
        <dbReference type="EMBL" id="AKA31017.1"/>
    </source>
</evidence>
<reference evidence="2" key="2">
    <citation type="submission" date="2015-03" db="EMBL/GenBank/DDBJ databases">
        <authorList>
            <person name="Gallagher L.A."/>
            <person name="Hayden H.S."/>
            <person name="Weiss E.J."/>
            <person name="Hager K.R."/>
            <person name="Ramage E."/>
            <person name="Radey M.R."/>
            <person name="Bydalek R."/>
            <person name="Manoil C."/>
            <person name="Miller S.I."/>
            <person name="Brittnacher M.J."/>
        </authorList>
    </citation>
    <scope>NUCLEOTIDE SEQUENCE [LARGE SCALE GENOMIC DNA]</scope>
    <source>
        <strain evidence="2">AB5075-UW</strain>
    </source>
</reference>
<name>A0A0D5YFG0_ACIBA</name>